<dbReference type="Gene3D" id="2.30.30.140">
    <property type="match status" value="1"/>
</dbReference>
<dbReference type="InterPro" id="IPR037802">
    <property type="entry name" value="SGF29"/>
</dbReference>
<dbReference type="InterPro" id="IPR010750">
    <property type="entry name" value="SGF29_tudor-like_dom"/>
</dbReference>
<evidence type="ECO:0000313" key="7">
    <source>
        <dbReference type="Proteomes" id="UP000472372"/>
    </source>
</evidence>
<proteinExistence type="predicted"/>
<organism evidence="6 7">
    <name type="scientific">Pyrenophora teres f. teres</name>
    <dbReference type="NCBI Taxonomy" id="97479"/>
    <lineage>
        <taxon>Eukaryota</taxon>
        <taxon>Fungi</taxon>
        <taxon>Dikarya</taxon>
        <taxon>Ascomycota</taxon>
        <taxon>Pezizomycotina</taxon>
        <taxon>Dothideomycetes</taxon>
        <taxon>Pleosporomycetidae</taxon>
        <taxon>Pleosporales</taxon>
        <taxon>Pleosporineae</taxon>
        <taxon>Pleosporaceae</taxon>
        <taxon>Pyrenophora</taxon>
    </lineage>
</organism>
<feature type="compositionally biased region" description="Basic and acidic residues" evidence="5">
    <location>
        <begin position="188"/>
        <end position="205"/>
    </location>
</feature>
<name>A0A6S6W267_9PLEO</name>
<evidence type="ECO:0000256" key="3">
    <source>
        <dbReference type="ARBA" id="ARBA00023163"/>
    </source>
</evidence>
<dbReference type="Pfam" id="PF07039">
    <property type="entry name" value="SGF29_Tudor"/>
    <property type="match status" value="1"/>
</dbReference>
<dbReference type="PROSITE" id="PS51518">
    <property type="entry name" value="SGF29_C"/>
    <property type="match status" value="1"/>
</dbReference>
<dbReference type="CDD" id="cd20394">
    <property type="entry name" value="Tudor_SGF29_rpt2"/>
    <property type="match status" value="1"/>
</dbReference>
<dbReference type="InterPro" id="IPR047287">
    <property type="entry name" value="Tudor_SGF29_rpt2"/>
</dbReference>
<gene>
    <name evidence="6" type="ORF">PTTW11_05106</name>
</gene>
<dbReference type="GO" id="GO:0005634">
    <property type="term" value="C:nucleus"/>
    <property type="evidence" value="ECO:0007669"/>
    <property type="project" value="UniProtKB-SubCell"/>
</dbReference>
<evidence type="ECO:0000256" key="1">
    <source>
        <dbReference type="ARBA" id="ARBA00004123"/>
    </source>
</evidence>
<evidence type="ECO:0000256" key="2">
    <source>
        <dbReference type="ARBA" id="ARBA00023015"/>
    </source>
</evidence>
<dbReference type="EMBL" id="HG992980">
    <property type="protein sequence ID" value="CAE7032929.1"/>
    <property type="molecule type" value="Genomic_DNA"/>
</dbReference>
<keyword evidence="4" id="KW-0539">Nucleus</keyword>
<comment type="subcellular location">
    <subcellularLocation>
        <location evidence="1">Nucleus</location>
    </subcellularLocation>
</comment>
<dbReference type="AlphaFoldDB" id="A0A6S6W267"/>
<reference evidence="6" key="1">
    <citation type="submission" date="2021-02" db="EMBL/GenBank/DDBJ databases">
        <authorList>
            <person name="Syme A R."/>
            <person name="Syme A R."/>
            <person name="Moolhuijzen P."/>
        </authorList>
    </citation>
    <scope>NUCLEOTIDE SEQUENCE</scope>
    <source>
        <strain evidence="6">W1-1</strain>
    </source>
</reference>
<dbReference type="PANTHER" id="PTHR21539:SF0">
    <property type="entry name" value="SAGA-ASSOCIATED FACTOR 29"/>
    <property type="match status" value="1"/>
</dbReference>
<dbReference type="GO" id="GO:0000124">
    <property type="term" value="C:SAGA complex"/>
    <property type="evidence" value="ECO:0007669"/>
    <property type="project" value="InterPro"/>
</dbReference>
<dbReference type="PANTHER" id="PTHR21539">
    <property type="entry name" value="SAGA-ASSOCIATED FACTOR 29"/>
    <property type="match status" value="1"/>
</dbReference>
<evidence type="ECO:0000313" key="6">
    <source>
        <dbReference type="EMBL" id="CAE7032929.1"/>
    </source>
</evidence>
<keyword evidence="2" id="KW-0805">Transcription regulation</keyword>
<feature type="region of interest" description="Disordered" evidence="5">
    <location>
        <begin position="111"/>
        <end position="210"/>
    </location>
</feature>
<sequence length="362" mass="40070">MAARSRPRGQLKEEFDEERVIWNSIKSDGRRVDQLMKESETIQEKILALTEQQSSRIRRGEEPSGRIDDELEDILRENIRLLNEAQTLLQPVEGGNDVHTQMTLLAALRMSEEAPPSASRATSVGHGKSGRDRQGKRKLTDSIDERDSVAADSPGGPSPKVIISSQKDRLVAKSGGSRAGSVPVAREGSVKMEDDKDDSGKEVRPRLSPQTEVLYRNNAKNRSSTSSMPFEGEGILCRVTSVIGEGKQRRYEIIDADPDPPSPSVPYRASVNHLIPIPPSSGNGTLPDLNKGKNVLALYPGTTTFYKAEVVAVWRQSDGRVKKEDGGKEGETVENLVRLRFEGEDEADREMSVERRYVLPDR</sequence>
<keyword evidence="3" id="KW-0804">Transcription</keyword>
<protein>
    <submittedName>
        <fullName evidence="6">DUF1325 domain containing protein</fullName>
    </submittedName>
</protein>
<evidence type="ECO:0000256" key="4">
    <source>
        <dbReference type="ARBA" id="ARBA00023242"/>
    </source>
</evidence>
<dbReference type="Proteomes" id="UP000472372">
    <property type="component" value="Chromosome 4"/>
</dbReference>
<accession>A0A6S6W267</accession>
<feature type="compositionally biased region" description="Basic and acidic residues" evidence="5">
    <location>
        <begin position="129"/>
        <end position="149"/>
    </location>
</feature>
<evidence type="ECO:0000256" key="5">
    <source>
        <dbReference type="SAM" id="MobiDB-lite"/>
    </source>
</evidence>